<dbReference type="InterPro" id="IPR050994">
    <property type="entry name" value="At_inactive_RLKs"/>
</dbReference>
<proteinExistence type="predicted"/>
<keyword evidence="5 12" id="KW-0732">Signal</keyword>
<dbReference type="FunFam" id="1.10.510.10:FF:000095">
    <property type="entry name" value="protein STRUBBELIG-RECEPTOR FAMILY 8"/>
    <property type="match status" value="1"/>
</dbReference>
<evidence type="ECO:0000256" key="9">
    <source>
        <dbReference type="ARBA" id="ARBA00022989"/>
    </source>
</evidence>
<dbReference type="EMBL" id="GISG01034286">
    <property type="protein sequence ID" value="MBA4621520.1"/>
    <property type="molecule type" value="Transcribed_RNA"/>
</dbReference>
<keyword evidence="4 11" id="KW-0812">Transmembrane</keyword>
<keyword evidence="2" id="KW-0597">Phosphoprotein</keyword>
<feature type="domain" description="Protein kinase" evidence="13">
    <location>
        <begin position="342"/>
        <end position="612"/>
    </location>
</feature>
<dbReference type="FunFam" id="3.30.200.20:FF:000307">
    <property type="entry name" value="pollen receptor-like kinase 1"/>
    <property type="match status" value="1"/>
</dbReference>
<evidence type="ECO:0000313" key="14">
    <source>
        <dbReference type="EMBL" id="MBA4621520.1"/>
    </source>
</evidence>
<dbReference type="Pfam" id="PF00560">
    <property type="entry name" value="LRR_1"/>
    <property type="match status" value="1"/>
</dbReference>
<feature type="signal peptide" evidence="12">
    <location>
        <begin position="1"/>
        <end position="23"/>
    </location>
</feature>
<evidence type="ECO:0000256" key="6">
    <source>
        <dbReference type="ARBA" id="ARBA00022737"/>
    </source>
</evidence>
<evidence type="ECO:0000256" key="5">
    <source>
        <dbReference type="ARBA" id="ARBA00022729"/>
    </source>
</evidence>
<keyword evidence="10 11" id="KW-0472">Membrane</keyword>
<dbReference type="Gene3D" id="3.80.10.10">
    <property type="entry name" value="Ribonuclease Inhibitor"/>
    <property type="match status" value="2"/>
</dbReference>
<keyword evidence="6" id="KW-0677">Repeat</keyword>
<dbReference type="Pfam" id="PF13855">
    <property type="entry name" value="LRR_8"/>
    <property type="match status" value="1"/>
</dbReference>
<evidence type="ECO:0000256" key="1">
    <source>
        <dbReference type="ARBA" id="ARBA00004370"/>
    </source>
</evidence>
<evidence type="ECO:0000256" key="11">
    <source>
        <dbReference type="SAM" id="Phobius"/>
    </source>
</evidence>
<dbReference type="AlphaFoldDB" id="A0A7C9CMH3"/>
<feature type="chain" id="PRO_5028324296" description="Protein kinase domain-containing protein" evidence="12">
    <location>
        <begin position="24"/>
        <end position="628"/>
    </location>
</feature>
<evidence type="ECO:0000256" key="4">
    <source>
        <dbReference type="ARBA" id="ARBA00022692"/>
    </source>
</evidence>
<dbReference type="InterPro" id="IPR001611">
    <property type="entry name" value="Leu-rich_rpt"/>
</dbReference>
<dbReference type="InterPro" id="IPR032675">
    <property type="entry name" value="LRR_dom_sf"/>
</dbReference>
<keyword evidence="8" id="KW-0067">ATP-binding</keyword>
<dbReference type="Gene3D" id="3.30.200.20">
    <property type="entry name" value="Phosphorylase Kinase, domain 1"/>
    <property type="match status" value="1"/>
</dbReference>
<dbReference type="InterPro" id="IPR013210">
    <property type="entry name" value="LRR_N_plant-typ"/>
</dbReference>
<dbReference type="Pfam" id="PF00069">
    <property type="entry name" value="Pkinase"/>
    <property type="match status" value="1"/>
</dbReference>
<evidence type="ECO:0000256" key="12">
    <source>
        <dbReference type="SAM" id="SignalP"/>
    </source>
</evidence>
<keyword evidence="3" id="KW-0433">Leucine-rich repeat</keyword>
<evidence type="ECO:0000256" key="10">
    <source>
        <dbReference type="ARBA" id="ARBA00023136"/>
    </source>
</evidence>
<organism evidence="14">
    <name type="scientific">Opuntia streptacantha</name>
    <name type="common">Prickly pear cactus</name>
    <name type="synonym">Opuntia cardona</name>
    <dbReference type="NCBI Taxonomy" id="393608"/>
    <lineage>
        <taxon>Eukaryota</taxon>
        <taxon>Viridiplantae</taxon>
        <taxon>Streptophyta</taxon>
        <taxon>Embryophyta</taxon>
        <taxon>Tracheophyta</taxon>
        <taxon>Spermatophyta</taxon>
        <taxon>Magnoliopsida</taxon>
        <taxon>eudicotyledons</taxon>
        <taxon>Gunneridae</taxon>
        <taxon>Pentapetalae</taxon>
        <taxon>Caryophyllales</taxon>
        <taxon>Cactineae</taxon>
        <taxon>Cactaceae</taxon>
        <taxon>Opuntioideae</taxon>
        <taxon>Opuntia</taxon>
    </lineage>
</organism>
<dbReference type="PANTHER" id="PTHR48010:SF76">
    <property type="entry name" value="INACTIVE RECEPTOR KINASE RLK902-RELATED"/>
    <property type="match status" value="1"/>
</dbReference>
<dbReference type="GO" id="GO:0005524">
    <property type="term" value="F:ATP binding"/>
    <property type="evidence" value="ECO:0007669"/>
    <property type="project" value="UniProtKB-KW"/>
</dbReference>
<keyword evidence="9 11" id="KW-1133">Transmembrane helix</keyword>
<dbReference type="InterPro" id="IPR000719">
    <property type="entry name" value="Prot_kinase_dom"/>
</dbReference>
<dbReference type="SUPFAM" id="SSF56112">
    <property type="entry name" value="Protein kinase-like (PK-like)"/>
    <property type="match status" value="1"/>
</dbReference>
<sequence length="628" mass="68759">MRNKTQLLFLFLVLYFIIPMALSDLAASRSALLSLRAAVGGRTLLWNPAEQNPCLWLGVQCLNDAVVGLHLPAFSLNGSIPTGIFQNLTSIRILSLRYNELKGEIPSDIYACSELRILNLEGNFFNGEIPDSLSSLKKLVRLNLADNKLEGQVPGSFSKLKRLRTLYLENNMLSGFLPELKLELVFFNVSNNQLNGSIPVSLSSMPVTAFVGNRLCGKPLQICPGIAASTGALNGEFRRQKKGLSAGAIAGIVIASVVAFAIILMIIVLACGTKRSKKTDSIDISSISKQLGIEIPGEKPAYTPVMPNGKVEEVDVGGEMKKLMFFGSGVGGKVFDLEDLFRASAEVLGKGTFGTSYKAVLEFGPVVVVKRLRDATCSETEFNQKIEVIGAMAHENLLPIRAYYYSLDEKLLVCDYMPMGSLSAFLHGNKGAGRTPLNFEMRSRIALGVARGISYLHSQGPEVSHGNIKSSNILLSNSYEARVSDFGLAHIVGPFSSPNRANGYRAPEVIDPQRVSQKADVYSFGVLLLELLTSKAPAHTFLNEEGVDLPRWVQSFVNDERTSDVFDLELPKSRQTQEKMVRLLELAMECSAQYPDSRPSMPQVTKQIEELFRCSSLKEESGQNPFAE</sequence>
<evidence type="ECO:0000256" key="2">
    <source>
        <dbReference type="ARBA" id="ARBA00022553"/>
    </source>
</evidence>
<dbReference type="InterPro" id="IPR011009">
    <property type="entry name" value="Kinase-like_dom_sf"/>
</dbReference>
<dbReference type="Gene3D" id="1.10.510.10">
    <property type="entry name" value="Transferase(Phosphotransferase) domain 1"/>
    <property type="match status" value="1"/>
</dbReference>
<reference evidence="14" key="2">
    <citation type="submission" date="2020-07" db="EMBL/GenBank/DDBJ databases">
        <authorList>
            <person name="Vera ALvarez R."/>
            <person name="Arias-Moreno D.M."/>
            <person name="Jimenez-Jacinto V."/>
            <person name="Jimenez-Bremont J.F."/>
            <person name="Swaminathan K."/>
            <person name="Moose S.P."/>
            <person name="Guerrero-Gonzalez M.L."/>
            <person name="Marino-Ramirez L."/>
            <person name="Landsman D."/>
            <person name="Rodriguez-Kessler M."/>
            <person name="Delgado-Sanchez P."/>
        </authorList>
    </citation>
    <scope>NUCLEOTIDE SEQUENCE</scope>
    <source>
        <tissue evidence="14">Cladode</tissue>
    </source>
</reference>
<accession>A0A7C9CMH3</accession>
<reference evidence="14" key="1">
    <citation type="journal article" date="2013" name="J. Plant Res.">
        <title>Effect of fungi and light on seed germination of three Opuntia species from semiarid lands of central Mexico.</title>
        <authorList>
            <person name="Delgado-Sanchez P."/>
            <person name="Jimenez-Bremont J.F."/>
            <person name="Guerrero-Gonzalez Mde L."/>
            <person name="Flores J."/>
        </authorList>
    </citation>
    <scope>NUCLEOTIDE SEQUENCE</scope>
    <source>
        <tissue evidence="14">Cladode</tissue>
    </source>
</reference>
<evidence type="ECO:0000259" key="13">
    <source>
        <dbReference type="PROSITE" id="PS50011"/>
    </source>
</evidence>
<name>A0A7C9CMH3_OPUST</name>
<dbReference type="PANTHER" id="PTHR48010">
    <property type="entry name" value="OS05G0588300 PROTEIN"/>
    <property type="match status" value="1"/>
</dbReference>
<dbReference type="SUPFAM" id="SSF52058">
    <property type="entry name" value="L domain-like"/>
    <property type="match status" value="1"/>
</dbReference>
<dbReference type="Pfam" id="PF08263">
    <property type="entry name" value="LRRNT_2"/>
    <property type="match status" value="1"/>
</dbReference>
<dbReference type="GO" id="GO:0004672">
    <property type="term" value="F:protein kinase activity"/>
    <property type="evidence" value="ECO:0007669"/>
    <property type="project" value="InterPro"/>
</dbReference>
<dbReference type="GO" id="GO:0016020">
    <property type="term" value="C:membrane"/>
    <property type="evidence" value="ECO:0007669"/>
    <property type="project" value="UniProtKB-SubCell"/>
</dbReference>
<dbReference type="PROSITE" id="PS50011">
    <property type="entry name" value="PROTEIN_KINASE_DOM"/>
    <property type="match status" value="1"/>
</dbReference>
<evidence type="ECO:0000256" key="7">
    <source>
        <dbReference type="ARBA" id="ARBA00022741"/>
    </source>
</evidence>
<evidence type="ECO:0000256" key="3">
    <source>
        <dbReference type="ARBA" id="ARBA00022614"/>
    </source>
</evidence>
<evidence type="ECO:0000256" key="8">
    <source>
        <dbReference type="ARBA" id="ARBA00022840"/>
    </source>
</evidence>
<protein>
    <recommendedName>
        <fullName evidence="13">Protein kinase domain-containing protein</fullName>
    </recommendedName>
</protein>
<comment type="subcellular location">
    <subcellularLocation>
        <location evidence="1">Membrane</location>
    </subcellularLocation>
</comment>
<keyword evidence="7" id="KW-0547">Nucleotide-binding</keyword>
<feature type="transmembrane region" description="Helical" evidence="11">
    <location>
        <begin position="248"/>
        <end position="271"/>
    </location>
</feature>
<dbReference type="FunFam" id="3.80.10.10:FF:000234">
    <property type="entry name" value="Probable inactive receptor kinase RLK902"/>
    <property type="match status" value="1"/>
</dbReference>